<dbReference type="Proteomes" id="UP000030755">
    <property type="component" value="Unassembled WGS sequence"/>
</dbReference>
<dbReference type="Gene3D" id="1.20.80.10">
    <property type="match status" value="1"/>
</dbReference>
<feature type="domain" description="SH3" evidence="3">
    <location>
        <begin position="201"/>
        <end position="260"/>
    </location>
</feature>
<dbReference type="SUPFAM" id="SSF47031">
    <property type="entry name" value="Second domain of FERM"/>
    <property type="match status" value="1"/>
</dbReference>
<dbReference type="PROSITE" id="PS50003">
    <property type="entry name" value="PH_DOMAIN"/>
    <property type="match status" value="1"/>
</dbReference>
<accession>A0A075B4K1</accession>
<feature type="domain" description="DH" evidence="5">
    <location>
        <begin position="484"/>
        <end position="656"/>
    </location>
</feature>
<dbReference type="Gene3D" id="2.30.30.40">
    <property type="entry name" value="SH3 Domains"/>
    <property type="match status" value="1"/>
</dbReference>
<evidence type="ECO:0000256" key="1">
    <source>
        <dbReference type="ARBA" id="ARBA00022443"/>
    </source>
</evidence>
<reference evidence="9" key="2">
    <citation type="journal article" date="2018" name="Nat. Microbiol.">
        <title>Leveraging single-cell genomics to expand the fungal tree of life.</title>
        <authorList>
            <person name="Ahrendt S.R."/>
            <person name="Quandt C.A."/>
            <person name="Ciobanu D."/>
            <person name="Clum A."/>
            <person name="Salamov A."/>
            <person name="Andreopoulos B."/>
            <person name="Cheng J.F."/>
            <person name="Woyke T."/>
            <person name="Pelin A."/>
            <person name="Henrissat B."/>
            <person name="Reynolds N.K."/>
            <person name="Benny G.L."/>
            <person name="Smith M.E."/>
            <person name="James T.Y."/>
            <person name="Grigoriev I.V."/>
        </authorList>
    </citation>
    <scope>NUCLEOTIDE SEQUENCE [LARGE SCALE GENOMIC DNA]</scope>
    <source>
        <strain evidence="9">CSF55</strain>
    </source>
</reference>
<dbReference type="InterPro" id="IPR035963">
    <property type="entry name" value="FERM_2"/>
</dbReference>
<dbReference type="Pfam" id="PF00373">
    <property type="entry name" value="FERM_M"/>
    <property type="match status" value="1"/>
</dbReference>
<dbReference type="InterPro" id="IPR019749">
    <property type="entry name" value="Band_41_domain"/>
</dbReference>
<organism evidence="6 8">
    <name type="scientific">Rozella allomycis (strain CSF55)</name>
    <dbReference type="NCBI Taxonomy" id="988480"/>
    <lineage>
        <taxon>Eukaryota</taxon>
        <taxon>Fungi</taxon>
        <taxon>Fungi incertae sedis</taxon>
        <taxon>Cryptomycota</taxon>
        <taxon>Cryptomycota incertae sedis</taxon>
        <taxon>Rozella</taxon>
    </lineage>
</organism>
<proteinExistence type="predicted"/>
<dbReference type="SUPFAM" id="SSF50044">
    <property type="entry name" value="SH3-domain"/>
    <property type="match status" value="1"/>
</dbReference>
<dbReference type="CDD" id="cd00160">
    <property type="entry name" value="RhoGEF"/>
    <property type="match status" value="1"/>
</dbReference>
<dbReference type="SMART" id="SM00325">
    <property type="entry name" value="RhoGEF"/>
    <property type="match status" value="1"/>
</dbReference>
<dbReference type="Pfam" id="PF22697">
    <property type="entry name" value="SOS1_NGEF_PH"/>
    <property type="match status" value="1"/>
</dbReference>
<dbReference type="SUPFAM" id="SSF50729">
    <property type="entry name" value="PH domain-like"/>
    <property type="match status" value="1"/>
</dbReference>
<dbReference type="EMBL" id="KE560565">
    <property type="protein sequence ID" value="EPZ36417.1"/>
    <property type="molecule type" value="Genomic_DNA"/>
</dbReference>
<dbReference type="EMBL" id="ML004920">
    <property type="protein sequence ID" value="RKP21933.1"/>
    <property type="molecule type" value="Genomic_DNA"/>
</dbReference>
<dbReference type="InterPro" id="IPR001849">
    <property type="entry name" value="PH_domain"/>
</dbReference>
<evidence type="ECO:0000256" key="2">
    <source>
        <dbReference type="PROSITE-ProRule" id="PRU00192"/>
    </source>
</evidence>
<evidence type="ECO:0000313" key="9">
    <source>
        <dbReference type="Proteomes" id="UP000281549"/>
    </source>
</evidence>
<evidence type="ECO:0000259" key="4">
    <source>
        <dbReference type="PROSITE" id="PS50003"/>
    </source>
</evidence>
<dbReference type="InterPro" id="IPR000219">
    <property type="entry name" value="DH_dom"/>
</dbReference>
<reference evidence="7" key="3">
    <citation type="submission" date="2018-08" db="EMBL/GenBank/DDBJ databases">
        <title>Leveraging single-cell genomics to expand the Fungal Tree of Life.</title>
        <authorList>
            <consortium name="DOE Joint Genome Institute"/>
            <person name="Ahrendt S.R."/>
            <person name="Quandt C.A."/>
            <person name="Ciobanu D."/>
            <person name="Clum A."/>
            <person name="Salamov A."/>
            <person name="Andreopoulos B."/>
            <person name="Cheng J.-F."/>
            <person name="Woyke T."/>
            <person name="Pelin A."/>
            <person name="Henrissat B."/>
            <person name="Reynolds N."/>
            <person name="Benny G.L."/>
            <person name="Smith M.E."/>
            <person name="James T.Y."/>
            <person name="Grigoriev I.V."/>
        </authorList>
    </citation>
    <scope>NUCLEOTIDE SEQUENCE</scope>
    <source>
        <strain evidence="7">CSF55</strain>
    </source>
</reference>
<sequence>MDLEQPASPGSLNSLIVSIELPNQDLMSYVVRKTKIGYPDIFGFEKPFINPSFGMRALDQITSKNAKLKLGIKFTLDDVKMDSIDDVSQQFLFYDLSSRYVMIPYLPKIELDLLITLSSLVFSCKDAAENFAPIEHFYPSAYITDKFKEQEIIKRLSSESEKFRSRPLREYITFYHTQLTINKEQILSSENDVIDDPKLSESDVFCIGKFDYVAKTDEELMFLKGERILVIEKLGNGFYLGECKGIQGVFRGNCVQFEKIEKKQVHAISKVGGNSNPINQPSKNHCELWRRNFDDKSFRPKSNNSIDRWLHPNIPVLQQGVYQSSRLIFKLRIVAVPIESIIDHKAIHLYFAQENEAIELAGLLLQATLGDYDPEKHKQGFIENLSDYLPKTFLNKVSYTRNESWWKKKLFSHHQKQQGMSTIDAEKNYVQLAQSLTSYGLTLYPNVIKLLANIFEMDVVKSILNSLKMTFEHNENRMSYYKHHKDLVVKEIVNSERSFVTDMGSVSQVIKDENLLDKSQISQIFLNLDGIYQHHKLFLERLESATSENNTSLIAQCFVDNADLFEKLYETFCSGHSDAAQMLEDLKTETKLSQRFNDLWNVSLGSQLIKPVQRILKYHLLLKELLKNTENNDPGKAQIENALEVMRKVALNINEIKRATENDRILKNLISNIQGYNGRPIESFGKLILDGDMTMFIKNDSLSPSKQSKFNFHFSLFNEIILFCKKKDPSAKQKNVTFKYKGMIPLNMILVKDQVNNFGNPEVRMDIQLTAIMICRSTEEKDRWVSAMINAIQIGNQNFERKAIETNQVVKEDIEAHRQERIRRASVQQGVTATENELTEAEIKDKINMEIENQKSIENELEAEMSLHLDLLKELARLDDEISNIHAQNAKEKEICNSLELDLLKEKSALKQSNEEFQLNKACADEVAKQLQLQLSHIREYKTSISSLLAKDTNQNENFVNSINSVSESLGLSSIPYSLASIMKKGILTNKNKYTSE</sequence>
<dbReference type="STRING" id="988480.A0A075B4K1"/>
<dbReference type="Gene3D" id="1.20.900.10">
    <property type="entry name" value="Dbl homology (DH) domain"/>
    <property type="match status" value="1"/>
</dbReference>
<dbReference type="PANTHER" id="PTHR45834">
    <property type="entry name" value="RHO GUANINE NUCLEOTIDE EXCHANGE FACTOR 9-RELATED"/>
    <property type="match status" value="1"/>
</dbReference>
<dbReference type="Proteomes" id="UP000281549">
    <property type="component" value="Unassembled WGS sequence"/>
</dbReference>
<dbReference type="InterPro" id="IPR019748">
    <property type="entry name" value="FERM_central"/>
</dbReference>
<dbReference type="GO" id="GO:0005085">
    <property type="term" value="F:guanyl-nucleotide exchange factor activity"/>
    <property type="evidence" value="ECO:0007669"/>
    <property type="project" value="InterPro"/>
</dbReference>
<keyword evidence="8" id="KW-1185">Reference proteome</keyword>
<evidence type="ECO:0000259" key="5">
    <source>
        <dbReference type="PROSITE" id="PS50010"/>
    </source>
</evidence>
<evidence type="ECO:0000259" key="3">
    <source>
        <dbReference type="PROSITE" id="PS50002"/>
    </source>
</evidence>
<dbReference type="InterPro" id="IPR053086">
    <property type="entry name" value="RhoGEF_domain"/>
</dbReference>
<dbReference type="Pfam" id="PF00621">
    <property type="entry name" value="RhoGEF"/>
    <property type="match status" value="1"/>
</dbReference>
<dbReference type="InterPro" id="IPR011993">
    <property type="entry name" value="PH-like_dom_sf"/>
</dbReference>
<gene>
    <name evidence="6" type="ORF">O9G_002919</name>
    <name evidence="7" type="ORF">ROZALSC1DRAFT_26696</name>
</gene>
<evidence type="ECO:0000313" key="7">
    <source>
        <dbReference type="EMBL" id="RKP21933.1"/>
    </source>
</evidence>
<protein>
    <submittedName>
        <fullName evidence="6">PH domain-containing and Rho guanine nucleotide exchange factor-like protein</fullName>
    </submittedName>
</protein>
<dbReference type="InterPro" id="IPR014352">
    <property type="entry name" value="FERM/acyl-CoA-bd_prot_sf"/>
</dbReference>
<dbReference type="SMART" id="SM00295">
    <property type="entry name" value="B41"/>
    <property type="match status" value="1"/>
</dbReference>
<reference evidence="6 8" key="1">
    <citation type="journal article" date="2013" name="Curr. Biol.">
        <title>Shared signatures of parasitism and phylogenomics unite Cryptomycota and microsporidia.</title>
        <authorList>
            <person name="James T.Y."/>
            <person name="Pelin A."/>
            <person name="Bonen L."/>
            <person name="Ahrendt S."/>
            <person name="Sain D."/>
            <person name="Corradi N."/>
            <person name="Stajich J.E."/>
        </authorList>
    </citation>
    <scope>NUCLEOTIDE SEQUENCE [LARGE SCALE GENOMIC DNA]</scope>
    <source>
        <strain evidence="6 8">CSF55</strain>
        <strain evidence="6 8">CSF55</strain>
    </source>
</reference>
<dbReference type="AlphaFoldDB" id="A0A075B4K1"/>
<dbReference type="GO" id="GO:0005829">
    <property type="term" value="C:cytosol"/>
    <property type="evidence" value="ECO:0007669"/>
    <property type="project" value="TreeGrafter"/>
</dbReference>
<dbReference type="SMART" id="SM00233">
    <property type="entry name" value="PH"/>
    <property type="match status" value="1"/>
</dbReference>
<name>A0A075B4K1_ROZAC</name>
<dbReference type="InterPro" id="IPR036028">
    <property type="entry name" value="SH3-like_dom_sf"/>
</dbReference>
<dbReference type="Gene3D" id="2.30.29.30">
    <property type="entry name" value="Pleckstrin-homology domain (PH domain)/Phosphotyrosine-binding domain (PTB)"/>
    <property type="match status" value="1"/>
</dbReference>
<keyword evidence="1 2" id="KW-0728">SH3 domain</keyword>
<evidence type="ECO:0000313" key="8">
    <source>
        <dbReference type="Proteomes" id="UP000030755"/>
    </source>
</evidence>
<dbReference type="InterPro" id="IPR035899">
    <property type="entry name" value="DBL_dom_sf"/>
</dbReference>
<dbReference type="Pfam" id="PF00018">
    <property type="entry name" value="SH3_1"/>
    <property type="match status" value="1"/>
</dbReference>
<dbReference type="CDD" id="cd14473">
    <property type="entry name" value="FERM_B-lobe"/>
    <property type="match status" value="1"/>
</dbReference>
<dbReference type="PROSITE" id="PS50010">
    <property type="entry name" value="DH_2"/>
    <property type="match status" value="1"/>
</dbReference>
<feature type="domain" description="PH" evidence="4">
    <location>
        <begin position="686"/>
        <end position="793"/>
    </location>
</feature>
<dbReference type="PANTHER" id="PTHR45834:SF3">
    <property type="entry name" value="RHO GUANINE NUCLEOTIDE EXCHANGE FACTOR 3, ISOFORM L"/>
    <property type="match status" value="1"/>
</dbReference>
<dbReference type="SMART" id="SM00326">
    <property type="entry name" value="SH3"/>
    <property type="match status" value="1"/>
</dbReference>
<dbReference type="InterPro" id="IPR001452">
    <property type="entry name" value="SH3_domain"/>
</dbReference>
<evidence type="ECO:0000313" key="6">
    <source>
        <dbReference type="EMBL" id="EPZ36417.1"/>
    </source>
</evidence>
<dbReference type="SUPFAM" id="SSF48065">
    <property type="entry name" value="DBL homology domain (DH-domain)"/>
    <property type="match status" value="1"/>
</dbReference>
<dbReference type="OrthoDB" id="159449at2759"/>
<dbReference type="PROSITE" id="PS50002">
    <property type="entry name" value="SH3"/>
    <property type="match status" value="1"/>
</dbReference>
<dbReference type="HOGENOM" id="CLU_300374_0_0_1"/>
<dbReference type="InterPro" id="IPR055251">
    <property type="entry name" value="SOS1_NGEF_PH"/>
</dbReference>